<sequence>MADTGTPEEESVEAIYSIITFVLDQVKDDAKLNELDDSHGTPLHVAVELGILDVIELLIARGADTNAKFKDRTPRDYAMDDHRWPLLAAVFVLHDYIKSSSSCAVTRGPSLPVADELAVYSFSCDENHRWNFPAATAHGRGKRYLHVHIFTSTSYYRTRQSGSELPECDVR</sequence>
<name>A0A6A5QSF4_AMPQU</name>
<dbReference type="OrthoDB" id="341259at2759"/>
<dbReference type="InterPro" id="IPR036770">
    <property type="entry name" value="Ankyrin_rpt-contain_sf"/>
</dbReference>
<keyword evidence="1" id="KW-0040">ANK repeat</keyword>
<dbReference type="PROSITE" id="PS50297">
    <property type="entry name" value="ANK_REP_REGION"/>
    <property type="match status" value="1"/>
</dbReference>
<dbReference type="EMBL" id="ML979133">
    <property type="protein sequence ID" value="KAF1918615.1"/>
    <property type="molecule type" value="Genomic_DNA"/>
</dbReference>
<evidence type="ECO:0000313" key="2">
    <source>
        <dbReference type="EMBL" id="KAF1918615.1"/>
    </source>
</evidence>
<dbReference type="Gene3D" id="1.25.40.20">
    <property type="entry name" value="Ankyrin repeat-containing domain"/>
    <property type="match status" value="1"/>
</dbReference>
<organism evidence="2 3">
    <name type="scientific">Ampelomyces quisqualis</name>
    <name type="common">Powdery mildew agent</name>
    <dbReference type="NCBI Taxonomy" id="50730"/>
    <lineage>
        <taxon>Eukaryota</taxon>
        <taxon>Fungi</taxon>
        <taxon>Dikarya</taxon>
        <taxon>Ascomycota</taxon>
        <taxon>Pezizomycotina</taxon>
        <taxon>Dothideomycetes</taxon>
        <taxon>Pleosporomycetidae</taxon>
        <taxon>Pleosporales</taxon>
        <taxon>Pleosporineae</taxon>
        <taxon>Phaeosphaeriaceae</taxon>
        <taxon>Ampelomyces</taxon>
    </lineage>
</organism>
<feature type="repeat" description="ANK" evidence="1">
    <location>
        <begin position="38"/>
        <end position="70"/>
    </location>
</feature>
<evidence type="ECO:0000313" key="3">
    <source>
        <dbReference type="Proteomes" id="UP000800096"/>
    </source>
</evidence>
<dbReference type="Pfam" id="PF00023">
    <property type="entry name" value="Ank"/>
    <property type="match status" value="1"/>
</dbReference>
<accession>A0A6A5QSF4</accession>
<keyword evidence="3" id="KW-1185">Reference proteome</keyword>
<reference evidence="2" key="1">
    <citation type="journal article" date="2020" name="Stud. Mycol.">
        <title>101 Dothideomycetes genomes: a test case for predicting lifestyles and emergence of pathogens.</title>
        <authorList>
            <person name="Haridas S."/>
            <person name="Albert R."/>
            <person name="Binder M."/>
            <person name="Bloem J."/>
            <person name="Labutti K."/>
            <person name="Salamov A."/>
            <person name="Andreopoulos B."/>
            <person name="Baker S."/>
            <person name="Barry K."/>
            <person name="Bills G."/>
            <person name="Bluhm B."/>
            <person name="Cannon C."/>
            <person name="Castanera R."/>
            <person name="Culley D."/>
            <person name="Daum C."/>
            <person name="Ezra D."/>
            <person name="Gonzalez J."/>
            <person name="Henrissat B."/>
            <person name="Kuo A."/>
            <person name="Liang C."/>
            <person name="Lipzen A."/>
            <person name="Lutzoni F."/>
            <person name="Magnuson J."/>
            <person name="Mondo S."/>
            <person name="Nolan M."/>
            <person name="Ohm R."/>
            <person name="Pangilinan J."/>
            <person name="Park H.-J."/>
            <person name="Ramirez L."/>
            <person name="Alfaro M."/>
            <person name="Sun H."/>
            <person name="Tritt A."/>
            <person name="Yoshinaga Y."/>
            <person name="Zwiers L.-H."/>
            <person name="Turgeon B."/>
            <person name="Goodwin S."/>
            <person name="Spatafora J."/>
            <person name="Crous P."/>
            <person name="Grigoriev I."/>
        </authorList>
    </citation>
    <scope>NUCLEOTIDE SEQUENCE</scope>
    <source>
        <strain evidence="2">HMLAC05119</strain>
    </source>
</reference>
<gene>
    <name evidence="2" type="ORF">BDU57DRAFT_526814</name>
</gene>
<dbReference type="Proteomes" id="UP000800096">
    <property type="component" value="Unassembled WGS sequence"/>
</dbReference>
<dbReference type="PROSITE" id="PS50088">
    <property type="entry name" value="ANK_REPEAT"/>
    <property type="match status" value="1"/>
</dbReference>
<dbReference type="SUPFAM" id="SSF48403">
    <property type="entry name" value="Ankyrin repeat"/>
    <property type="match status" value="1"/>
</dbReference>
<dbReference type="InterPro" id="IPR002110">
    <property type="entry name" value="Ankyrin_rpt"/>
</dbReference>
<protein>
    <submittedName>
        <fullName evidence="2">Uncharacterized protein</fullName>
    </submittedName>
</protein>
<proteinExistence type="predicted"/>
<evidence type="ECO:0000256" key="1">
    <source>
        <dbReference type="PROSITE-ProRule" id="PRU00023"/>
    </source>
</evidence>
<dbReference type="AlphaFoldDB" id="A0A6A5QSF4"/>